<dbReference type="InterPro" id="IPR025444">
    <property type="entry name" value="Monooxy_af470"/>
</dbReference>
<keyword evidence="3" id="KW-1185">Reference proteome</keyword>
<gene>
    <name evidence="2" type="ORF">SAMN05444170_6557</name>
</gene>
<evidence type="ECO:0000313" key="3">
    <source>
        <dbReference type="Proteomes" id="UP000184096"/>
    </source>
</evidence>
<dbReference type="OrthoDB" id="7566033at2"/>
<dbReference type="EMBL" id="LT670849">
    <property type="protein sequence ID" value="SHN86128.1"/>
    <property type="molecule type" value="Genomic_DNA"/>
</dbReference>
<protein>
    <recommendedName>
        <fullName evidence="4">DUF4188 domain-containing protein</fullName>
    </recommendedName>
</protein>
<dbReference type="Pfam" id="PF13826">
    <property type="entry name" value="Monooxy_af470-like"/>
    <property type="match status" value="1"/>
</dbReference>
<reference evidence="3" key="1">
    <citation type="submission" date="2016-11" db="EMBL/GenBank/DDBJ databases">
        <authorList>
            <person name="Varghese N."/>
            <person name="Submissions S."/>
        </authorList>
    </citation>
    <scope>NUCLEOTIDE SEQUENCE [LARGE SCALE GENOMIC DNA]</scope>
    <source>
        <strain evidence="3">GAS401</strain>
    </source>
</reference>
<evidence type="ECO:0000313" key="2">
    <source>
        <dbReference type="EMBL" id="SHN86128.1"/>
    </source>
</evidence>
<sequence length="166" mass="18912">MSGIVPARMTAQLDGDFVVFLIGMRINKWWKFWKWLPVATQMPRMLIELAKQPELGLLHARSVFGFPNVMVIQYWRSFEHLHAYATDRSFAHLPAWRDFNRKIASNGDVGIWHETFLVKDGAHESLYNNMPRWGLANAGTAAPAEGSRKSAKGRLRQTDGSDLEVS</sequence>
<feature type="region of interest" description="Disordered" evidence="1">
    <location>
        <begin position="138"/>
        <end position="166"/>
    </location>
</feature>
<proteinExistence type="predicted"/>
<dbReference type="AlphaFoldDB" id="A0A1M7UT50"/>
<evidence type="ECO:0000256" key="1">
    <source>
        <dbReference type="SAM" id="MobiDB-lite"/>
    </source>
</evidence>
<name>A0A1M7UT50_9BRAD</name>
<accession>A0A1M7UT50</accession>
<evidence type="ECO:0008006" key="4">
    <source>
        <dbReference type="Google" id="ProtNLM"/>
    </source>
</evidence>
<organism evidence="2 3">
    <name type="scientific">Bradyrhizobium erythrophlei</name>
    <dbReference type="NCBI Taxonomy" id="1437360"/>
    <lineage>
        <taxon>Bacteria</taxon>
        <taxon>Pseudomonadati</taxon>
        <taxon>Pseudomonadota</taxon>
        <taxon>Alphaproteobacteria</taxon>
        <taxon>Hyphomicrobiales</taxon>
        <taxon>Nitrobacteraceae</taxon>
        <taxon>Bradyrhizobium</taxon>
    </lineage>
</organism>
<dbReference type="Proteomes" id="UP000184096">
    <property type="component" value="Chromosome I"/>
</dbReference>